<gene>
    <name evidence="1" type="ORF">LCGC14_2186050</name>
</gene>
<reference evidence="1" key="1">
    <citation type="journal article" date="2015" name="Nature">
        <title>Complex archaea that bridge the gap between prokaryotes and eukaryotes.</title>
        <authorList>
            <person name="Spang A."/>
            <person name="Saw J.H."/>
            <person name="Jorgensen S.L."/>
            <person name="Zaremba-Niedzwiedzka K."/>
            <person name="Martijn J."/>
            <person name="Lind A.E."/>
            <person name="van Eijk R."/>
            <person name="Schleper C."/>
            <person name="Guy L."/>
            <person name="Ettema T.J."/>
        </authorList>
    </citation>
    <scope>NUCLEOTIDE SEQUENCE</scope>
</reference>
<organism evidence="1">
    <name type="scientific">marine sediment metagenome</name>
    <dbReference type="NCBI Taxonomy" id="412755"/>
    <lineage>
        <taxon>unclassified sequences</taxon>
        <taxon>metagenomes</taxon>
        <taxon>ecological metagenomes</taxon>
    </lineage>
</organism>
<accession>A0A0F9GGR2</accession>
<name>A0A0F9GGR2_9ZZZZ</name>
<proteinExistence type="predicted"/>
<evidence type="ECO:0000313" key="1">
    <source>
        <dbReference type="EMBL" id="KKL62352.1"/>
    </source>
</evidence>
<comment type="caution">
    <text evidence="1">The sequence shown here is derived from an EMBL/GenBank/DDBJ whole genome shotgun (WGS) entry which is preliminary data.</text>
</comment>
<sequence>MVSKETENKVGEILFDMIATAMRERGLQMEFSKWGKVDGRVRENYMEIVKHIAEVIENSREPTNEEIIAARENLDEQEVKTSITLDAGSPELYVSDKDKAKVTT</sequence>
<dbReference type="AlphaFoldDB" id="A0A0F9GGR2"/>
<protein>
    <submittedName>
        <fullName evidence="1">Uncharacterized protein</fullName>
    </submittedName>
</protein>
<dbReference type="EMBL" id="LAZR01028517">
    <property type="protein sequence ID" value="KKL62352.1"/>
    <property type="molecule type" value="Genomic_DNA"/>
</dbReference>